<reference evidence="2 3" key="1">
    <citation type="submission" date="2017-10" db="EMBL/GenBank/DDBJ databases">
        <title>Genome announcement of Methylocella silvestris TVC from permafrost.</title>
        <authorList>
            <person name="Wang J."/>
            <person name="Geng K."/>
            <person name="Ul-Haque F."/>
            <person name="Crombie A.T."/>
            <person name="Street L.E."/>
            <person name="Wookey P.A."/>
            <person name="Murrell J.C."/>
            <person name="Pratscher J."/>
        </authorList>
    </citation>
    <scope>NUCLEOTIDE SEQUENCE [LARGE SCALE GENOMIC DNA]</scope>
    <source>
        <strain evidence="2 3">TVC</strain>
    </source>
</reference>
<evidence type="ECO:0000313" key="2">
    <source>
        <dbReference type="EMBL" id="PNG26097.1"/>
    </source>
</evidence>
<feature type="domain" description="IraD/Gp25-like" evidence="1">
    <location>
        <begin position="58"/>
        <end position="159"/>
    </location>
</feature>
<dbReference type="PANTHER" id="PTHR38595:SF1">
    <property type="entry name" value="TYPE VI SECRETION SYSTEM COMPONENT TSSE1"/>
    <property type="match status" value="1"/>
</dbReference>
<dbReference type="Gene3D" id="3.10.450.40">
    <property type="match status" value="1"/>
</dbReference>
<dbReference type="OrthoDB" id="119583at2"/>
<accession>A0A2J7TH66</accession>
<name>A0A2J7TH66_METSI</name>
<dbReference type="SUPFAM" id="SSF160719">
    <property type="entry name" value="gpW/gp25-like"/>
    <property type="match status" value="1"/>
</dbReference>
<dbReference type="Pfam" id="PF04965">
    <property type="entry name" value="GPW_gp25"/>
    <property type="match status" value="1"/>
</dbReference>
<dbReference type="NCBIfam" id="TIGR03357">
    <property type="entry name" value="VI_zyme"/>
    <property type="match status" value="1"/>
</dbReference>
<dbReference type="AlphaFoldDB" id="A0A2J7TH66"/>
<proteinExistence type="predicted"/>
<dbReference type="PANTHER" id="PTHR38595">
    <property type="entry name" value="CYTOPLASMIC PROTEIN-RELATED"/>
    <property type="match status" value="1"/>
</dbReference>
<comment type="caution">
    <text evidence="2">The sequence shown here is derived from an EMBL/GenBank/DDBJ whole genome shotgun (WGS) entry which is preliminary data.</text>
</comment>
<dbReference type="RefSeq" id="WP_102843527.1">
    <property type="nucleotide sequence ID" value="NZ_PDZR01000009.1"/>
</dbReference>
<evidence type="ECO:0000259" key="1">
    <source>
        <dbReference type="Pfam" id="PF04965"/>
    </source>
</evidence>
<evidence type="ECO:0000313" key="3">
    <source>
        <dbReference type="Proteomes" id="UP000236286"/>
    </source>
</evidence>
<dbReference type="InterPro" id="IPR007048">
    <property type="entry name" value="IraD/Gp25-like"/>
</dbReference>
<dbReference type="Proteomes" id="UP000236286">
    <property type="component" value="Unassembled WGS sequence"/>
</dbReference>
<sequence>MSVPTRKNRLSPPFMHAFRSAFEQKDSRQKQDLRDAAGDRIIAPRRAAVRATISEPNLRREVARDLEALVNAVAFESTEDLSDFDGVRKSILNYGLPDLIHRTIDEAGVNLIEDEIANALRRYEPRLAAGTIKVSRDDGLDKDELKVRFLVRADLICAPVNVPVEFIADVEIDSGDVVVKKA</sequence>
<dbReference type="EMBL" id="PDZR01000009">
    <property type="protein sequence ID" value="PNG26097.1"/>
    <property type="molecule type" value="Genomic_DNA"/>
</dbReference>
<protein>
    <submittedName>
        <fullName evidence="2">Type VI secretion system baseplate subunit TssE</fullName>
    </submittedName>
</protein>
<dbReference type="InterPro" id="IPR017737">
    <property type="entry name" value="TssE1-like"/>
</dbReference>
<dbReference type="InterPro" id="IPR053176">
    <property type="entry name" value="T6SS_TssE1-like"/>
</dbReference>
<organism evidence="2 3">
    <name type="scientific">Methylocella silvestris</name>
    <dbReference type="NCBI Taxonomy" id="199596"/>
    <lineage>
        <taxon>Bacteria</taxon>
        <taxon>Pseudomonadati</taxon>
        <taxon>Pseudomonadota</taxon>
        <taxon>Alphaproteobacteria</taxon>
        <taxon>Hyphomicrobiales</taxon>
        <taxon>Beijerinckiaceae</taxon>
        <taxon>Methylocella</taxon>
    </lineage>
</organism>
<gene>
    <name evidence="2" type="ORF">CR492_09585</name>
</gene>